<protein>
    <recommendedName>
        <fullName evidence="5">F-box domain-containing protein</fullName>
    </recommendedName>
</protein>
<name>A0ABR2ZNV0_9AGAR</name>
<keyword evidence="4" id="KW-1185">Reference proteome</keyword>
<sequence>MERNRHFSPDQSPIHDATNTNSRPLLRDIDPRFLRSSSALSEREIFKMKILLEQEQEDMKWFEEGIERVGKLLDSLRAEKRALETNIEKRRSIISSLWKLPTEVLELIFDLVCQSVHHGIATLVIDYTSYGGKVVVTEKSLSVIPITLSHVCSRWRYVMLGCPRLWSTIFFAFENLPKYAHNLLLTFLENSKGYPLDLCVDMGGMTTVPDTTCREALVQHLSRCTQLSVVGQTCNKFLAMDPAPEVSFPNLTHFYSDVADEAIQPNNWFWKALESRAPKLDEVDIPFVLPSTALPYQQLTDLTVSWLFSRHFRDFLSILQSSLGQLRSLRISSIVHDPTLLATTLVPADITMPFLATLILDNCSDNVEAPIELNDPLLGCLFASLTMPSIHTFMLSCTDRKRASRTTQPVNWPSSLLGMLSRSLSSLRQMTLFIQSFQGFLGQPLSTLLRHTPHLTDFDLRIAGKSETPTRYRVHRNAQWNEYLPAFLSDLTSFRDPVLPDLTSLAIHIADMPKSDVVENLAKLANSRSGAALDPSIRANHGSEQPVVSSLTTLQLKRYRSFVWSHDYREACAPPPPGRLVDTPELEEAIETARQRGVDVVVEDVARYLEDIDSNEEG</sequence>
<dbReference type="EMBL" id="JBBXMP010000099">
    <property type="protein sequence ID" value="KAL0062684.1"/>
    <property type="molecule type" value="Genomic_DNA"/>
</dbReference>
<evidence type="ECO:0000256" key="2">
    <source>
        <dbReference type="SAM" id="MobiDB-lite"/>
    </source>
</evidence>
<proteinExistence type="predicted"/>
<feature type="region of interest" description="Disordered" evidence="2">
    <location>
        <begin position="1"/>
        <end position="23"/>
    </location>
</feature>
<feature type="coiled-coil region" evidence="1">
    <location>
        <begin position="66"/>
        <end position="93"/>
    </location>
</feature>
<reference evidence="3 4" key="1">
    <citation type="submission" date="2024-05" db="EMBL/GenBank/DDBJ databases">
        <title>A draft genome resource for the thread blight pathogen Marasmius tenuissimus strain MS-2.</title>
        <authorList>
            <person name="Yulfo-Soto G.E."/>
            <person name="Baruah I.K."/>
            <person name="Amoako-Attah I."/>
            <person name="Bukari Y."/>
            <person name="Meinhardt L.W."/>
            <person name="Bailey B.A."/>
            <person name="Cohen S.P."/>
        </authorList>
    </citation>
    <scope>NUCLEOTIDE SEQUENCE [LARGE SCALE GENOMIC DNA]</scope>
    <source>
        <strain evidence="3 4">MS-2</strain>
    </source>
</reference>
<evidence type="ECO:0000313" key="3">
    <source>
        <dbReference type="EMBL" id="KAL0062684.1"/>
    </source>
</evidence>
<comment type="caution">
    <text evidence="3">The sequence shown here is derived from an EMBL/GenBank/DDBJ whole genome shotgun (WGS) entry which is preliminary data.</text>
</comment>
<dbReference type="Proteomes" id="UP001437256">
    <property type="component" value="Unassembled WGS sequence"/>
</dbReference>
<gene>
    <name evidence="3" type="ORF">AAF712_010448</name>
</gene>
<evidence type="ECO:0000256" key="1">
    <source>
        <dbReference type="SAM" id="Coils"/>
    </source>
</evidence>
<accession>A0ABR2ZNV0</accession>
<keyword evidence="1" id="KW-0175">Coiled coil</keyword>
<evidence type="ECO:0008006" key="5">
    <source>
        <dbReference type="Google" id="ProtNLM"/>
    </source>
</evidence>
<evidence type="ECO:0000313" key="4">
    <source>
        <dbReference type="Proteomes" id="UP001437256"/>
    </source>
</evidence>
<organism evidence="3 4">
    <name type="scientific">Marasmius tenuissimus</name>
    <dbReference type="NCBI Taxonomy" id="585030"/>
    <lineage>
        <taxon>Eukaryota</taxon>
        <taxon>Fungi</taxon>
        <taxon>Dikarya</taxon>
        <taxon>Basidiomycota</taxon>
        <taxon>Agaricomycotina</taxon>
        <taxon>Agaricomycetes</taxon>
        <taxon>Agaricomycetidae</taxon>
        <taxon>Agaricales</taxon>
        <taxon>Marasmiineae</taxon>
        <taxon>Marasmiaceae</taxon>
        <taxon>Marasmius</taxon>
    </lineage>
</organism>